<reference evidence="1" key="1">
    <citation type="submission" date="2014-05" db="EMBL/GenBank/DDBJ databases">
        <authorList>
            <person name="Chronopoulou M."/>
        </authorList>
    </citation>
    <scope>NUCLEOTIDE SEQUENCE</scope>
    <source>
        <tissue evidence="1">Whole organism</tissue>
    </source>
</reference>
<accession>A0A0K2U7M0</accession>
<name>A0A0K2U7M0_LEPSM</name>
<protein>
    <submittedName>
        <fullName evidence="1">Uncharacterized protein</fullName>
    </submittedName>
</protein>
<feature type="non-terminal residue" evidence="1">
    <location>
        <position position="1"/>
    </location>
</feature>
<dbReference type="EMBL" id="HACA01016882">
    <property type="protein sequence ID" value="CDW34243.1"/>
    <property type="molecule type" value="Transcribed_RNA"/>
</dbReference>
<dbReference type="AlphaFoldDB" id="A0A0K2U7M0"/>
<organism evidence="1">
    <name type="scientific">Lepeophtheirus salmonis</name>
    <name type="common">Salmon louse</name>
    <name type="synonym">Caligus salmonis</name>
    <dbReference type="NCBI Taxonomy" id="72036"/>
    <lineage>
        <taxon>Eukaryota</taxon>
        <taxon>Metazoa</taxon>
        <taxon>Ecdysozoa</taxon>
        <taxon>Arthropoda</taxon>
        <taxon>Crustacea</taxon>
        <taxon>Multicrustacea</taxon>
        <taxon>Hexanauplia</taxon>
        <taxon>Copepoda</taxon>
        <taxon>Siphonostomatoida</taxon>
        <taxon>Caligidae</taxon>
        <taxon>Lepeophtheirus</taxon>
    </lineage>
</organism>
<proteinExistence type="predicted"/>
<evidence type="ECO:0000313" key="1">
    <source>
        <dbReference type="EMBL" id="CDW34243.1"/>
    </source>
</evidence>
<sequence length="51" mass="6033">YTKEPPYASFYLPTSVENRVETYFFISSVFISDFIKRYFGQNTGLRPLIKT</sequence>